<evidence type="ECO:0000313" key="2">
    <source>
        <dbReference type="Proteomes" id="UP001153334"/>
    </source>
</evidence>
<gene>
    <name evidence="1" type="ORF">ONZ43_g1245</name>
</gene>
<comment type="caution">
    <text evidence="1">The sequence shown here is derived from an EMBL/GenBank/DDBJ whole genome shotgun (WGS) entry which is preliminary data.</text>
</comment>
<dbReference type="EMBL" id="JAPESX010000203">
    <property type="protein sequence ID" value="KAJ8122601.1"/>
    <property type="molecule type" value="Genomic_DNA"/>
</dbReference>
<keyword evidence="2" id="KW-1185">Reference proteome</keyword>
<sequence>MDEGVSQGELLKYALGVIGQKRPAKTGRSARLKSPTEAWLRVDAFLQHDSEDFEDDSEHTASTLRAIEHYLQPESDEEEDSMSDTHDSLPHDELYHVFQALRKRKQDLAVLMRRHLSSLDKALRNNWGSTVETSFEVFFGVRNVLTTTLQEAKITVRDVHDQRLRSASVPEFRDAPEFAHICNTITESLGQRNRLHFALEGGTFQRLRPQPKAFGGDVMSWTVSLSALFDRQQGLQGGTSVLPLKGKRVLAVTLASALLPFLETSWLQPSFNHSKIQFFEPIGDAELPDITKPFLAMEHIPRGKTDAGASLDNDKDRIHPNLSVMKLGILLCELQYCTPVERMQKDQNAPRNVNTDFYTCIELLKNLEADAGVDYYLATKACLYFEYLPNGQEVPFDSVSVQRLFYQNVVKRLEAEIFKVWSLRLENLSSLDPKQNESCWGVVAREVVRRQTGKTDSHEAGSEVRRGPFRSMSDGGILSYAALNSNMVPQVPAQPSPRAQPGANVGDLSGRSLRFFDASYQTGSAQDHRLSDQWMFKFLSSIHPFVAAYETEDHGQRTFQPVRIAILDSGFDPENPLLWTDMGKLDPRIKAAQSFVHQTESDAIRDEAINHAVNEWNVDIISMSFGIREHSESMKNAISNASNNKTLLFAAASNDGGNCGRAFPAKYPSVFCIHSTDGQGNPSTFNPTAHEKDVNFSLLGEHVSSHWPIGKKGHNDNVNTLSGTSIATPIAAGLAALVLSFVRQQERYNTQEESQLLGPWLKDHQSMDLVFKKMVKRRREYDYITPQYLFDDRLTHAEIYNQIKDIKRRMYD</sequence>
<organism evidence="1 2">
    <name type="scientific">Nemania bipapillata</name>
    <dbReference type="NCBI Taxonomy" id="110536"/>
    <lineage>
        <taxon>Eukaryota</taxon>
        <taxon>Fungi</taxon>
        <taxon>Dikarya</taxon>
        <taxon>Ascomycota</taxon>
        <taxon>Pezizomycotina</taxon>
        <taxon>Sordariomycetes</taxon>
        <taxon>Xylariomycetidae</taxon>
        <taxon>Xylariales</taxon>
        <taxon>Xylariaceae</taxon>
        <taxon>Nemania</taxon>
    </lineage>
</organism>
<protein>
    <submittedName>
        <fullName evidence="1">Uncharacterized protein</fullName>
    </submittedName>
</protein>
<proteinExistence type="predicted"/>
<reference evidence="1" key="1">
    <citation type="submission" date="2022-11" db="EMBL/GenBank/DDBJ databases">
        <title>Genome Sequence of Nemania bipapillata.</title>
        <authorList>
            <person name="Buettner E."/>
        </authorList>
    </citation>
    <scope>NUCLEOTIDE SEQUENCE</scope>
    <source>
        <strain evidence="1">CP14</strain>
    </source>
</reference>
<accession>A0ACC2J524</accession>
<dbReference type="Proteomes" id="UP001153334">
    <property type="component" value="Unassembled WGS sequence"/>
</dbReference>
<name>A0ACC2J524_9PEZI</name>
<evidence type="ECO:0000313" key="1">
    <source>
        <dbReference type="EMBL" id="KAJ8122601.1"/>
    </source>
</evidence>